<dbReference type="OrthoDB" id="843225at2759"/>
<keyword evidence="2" id="KW-1185">Reference proteome</keyword>
<dbReference type="InterPro" id="IPR014729">
    <property type="entry name" value="Rossmann-like_a/b/a_fold"/>
</dbReference>
<dbReference type="EMBL" id="KZ305026">
    <property type="protein sequence ID" value="PIA54171.1"/>
    <property type="molecule type" value="Genomic_DNA"/>
</dbReference>
<organism evidence="1 2">
    <name type="scientific">Aquilegia coerulea</name>
    <name type="common">Rocky mountain columbine</name>
    <dbReference type="NCBI Taxonomy" id="218851"/>
    <lineage>
        <taxon>Eukaryota</taxon>
        <taxon>Viridiplantae</taxon>
        <taxon>Streptophyta</taxon>
        <taxon>Embryophyta</taxon>
        <taxon>Tracheophyta</taxon>
        <taxon>Spermatophyta</taxon>
        <taxon>Magnoliopsida</taxon>
        <taxon>Ranunculales</taxon>
        <taxon>Ranunculaceae</taxon>
        <taxon>Thalictroideae</taxon>
        <taxon>Aquilegia</taxon>
    </lineage>
</organism>
<reference evidence="1 2" key="1">
    <citation type="submission" date="2017-09" db="EMBL/GenBank/DDBJ databases">
        <title>WGS assembly of Aquilegia coerulea Goldsmith.</title>
        <authorList>
            <person name="Hodges S."/>
            <person name="Kramer E."/>
            <person name="Nordborg M."/>
            <person name="Tomkins J."/>
            <person name="Borevitz J."/>
            <person name="Derieg N."/>
            <person name="Yan J."/>
            <person name="Mihaltcheva S."/>
            <person name="Hayes R.D."/>
            <person name="Rokhsar D."/>
        </authorList>
    </citation>
    <scope>NUCLEOTIDE SEQUENCE [LARGE SCALE GENOMIC DNA]</scope>
    <source>
        <strain evidence="2">cv. Goldsmith</strain>
    </source>
</reference>
<accession>A0A2G5EEM3</accession>
<proteinExistence type="predicted"/>
<evidence type="ECO:0008006" key="3">
    <source>
        <dbReference type="Google" id="ProtNLM"/>
    </source>
</evidence>
<gene>
    <name evidence="1" type="ORF">AQUCO_00900612v1</name>
</gene>
<evidence type="ECO:0000313" key="2">
    <source>
        <dbReference type="Proteomes" id="UP000230069"/>
    </source>
</evidence>
<sequence length="112" mass="12838">MEAKSEEAVAATLQQEQVQMPPVLEEKEKKRVLVAVDESDESIYALKWTLDNLFLYGSTSTSHVVDKKQKDEEAGVVILVHVQQPFQHFIFPTGPAYILLQVYMHQVRRLIL</sequence>
<name>A0A2G5EEM3_AQUCA</name>
<dbReference type="Proteomes" id="UP000230069">
    <property type="component" value="Unassembled WGS sequence"/>
</dbReference>
<dbReference type="Gene3D" id="3.40.50.620">
    <property type="entry name" value="HUPs"/>
    <property type="match status" value="1"/>
</dbReference>
<evidence type="ECO:0000313" key="1">
    <source>
        <dbReference type="EMBL" id="PIA54171.1"/>
    </source>
</evidence>
<dbReference type="AlphaFoldDB" id="A0A2G5EEM3"/>
<protein>
    <recommendedName>
        <fullName evidence="3">UspA domain-containing protein</fullName>
    </recommendedName>
</protein>